<dbReference type="RefSeq" id="XP_034245835.1">
    <property type="nucleotide sequence ID" value="XM_034389944.1"/>
</dbReference>
<sequence length="676" mass="73871">MSRNYALVLWTKTKQTNTIPEESLVKTFGENGKETPPCEGALRTVLIAEKPYEAKILRLSASKKFLQSLLVTKDGEVLMHGTKPSTCSVLAKRSKLFNEETDDQKKERKVFRNRYLNAEEQQPTISLKPSSGCSHGCPSCCSGTLPPFPTIPEGFISTVVSLAQYFQQFHRSTIANIIAAGHNIDKGEPEPWLVKCEGKMEVILGSGVWINTKVFERIVLQVDSSKKPPQQTLVKNLLTHLLGVEKYIETPAEKMDRRLMSAVIEFVNERYAETTQSFDRFNRCINLNRAYMTKRRNEGLLDDSYLTVKYFDGPSKFEGTREERAKLLTDMEAKRARRSGPSVSAMSSSDANPNLFGSANQLTLPLHKENSEDMPVNANKIIVVRRPATTLSSFENIQQGSVVVSSNYQSSFTSGTPINTYANRSLNQSAGRSILVPSNQSSVFSSNLVAVTSDRPIGAMSLPVNSSVLSAGPVRSVPAQSLPKPNMLTNSMTTLKSGAAYPAATYSAASYSPRPVNTINTINTLNTVNTANAPMNRSVLTMAPRPAANRVLTSQQISTPKGVLSFTPTPRMSSPSPARIVVGSSSTSNSPLSTPSNKGKESPAASVRHTPSILVNRSHNQPVRVSGPPQSQARPSKAPSPDIIEIMDDDGQVFPPPKNVKMEESFEIEGALNFEL</sequence>
<organism evidence="3">
    <name type="scientific">Thrips palmi</name>
    <name type="common">Melon thrips</name>
    <dbReference type="NCBI Taxonomy" id="161013"/>
    <lineage>
        <taxon>Eukaryota</taxon>
        <taxon>Metazoa</taxon>
        <taxon>Ecdysozoa</taxon>
        <taxon>Arthropoda</taxon>
        <taxon>Hexapoda</taxon>
        <taxon>Insecta</taxon>
        <taxon>Pterygota</taxon>
        <taxon>Neoptera</taxon>
        <taxon>Paraneoptera</taxon>
        <taxon>Thysanoptera</taxon>
        <taxon>Terebrantia</taxon>
        <taxon>Thripoidea</taxon>
        <taxon>Thripidae</taxon>
        <taxon>Thrips</taxon>
    </lineage>
</organism>
<dbReference type="AlphaFoldDB" id="A0A6P8Z6J2"/>
<accession>A0A6P8Z6J2</accession>
<dbReference type="InParanoid" id="A0A6P8Z6J2"/>
<name>A0A6P8Z6J2_THRPL</name>
<feature type="compositionally biased region" description="Low complexity" evidence="1">
    <location>
        <begin position="584"/>
        <end position="597"/>
    </location>
</feature>
<dbReference type="KEGG" id="tpal:117647942"/>
<evidence type="ECO:0000313" key="3">
    <source>
        <dbReference type="RefSeq" id="XP_034245835.1"/>
    </source>
</evidence>
<evidence type="ECO:0000256" key="1">
    <source>
        <dbReference type="SAM" id="MobiDB-lite"/>
    </source>
</evidence>
<feature type="compositionally biased region" description="Polar residues" evidence="1">
    <location>
        <begin position="613"/>
        <end position="634"/>
    </location>
</feature>
<evidence type="ECO:0000313" key="2">
    <source>
        <dbReference type="Proteomes" id="UP000515158"/>
    </source>
</evidence>
<gene>
    <name evidence="3" type="primary">LOC117647942</name>
</gene>
<feature type="compositionally biased region" description="Polar residues" evidence="1">
    <location>
        <begin position="341"/>
        <end position="354"/>
    </location>
</feature>
<proteinExistence type="predicted"/>
<protein>
    <submittedName>
        <fullName evidence="3">Uncharacterized protein LOC117647942</fullName>
    </submittedName>
</protein>
<dbReference type="Proteomes" id="UP000515158">
    <property type="component" value="Unplaced"/>
</dbReference>
<reference evidence="3" key="1">
    <citation type="submission" date="2025-08" db="UniProtKB">
        <authorList>
            <consortium name="RefSeq"/>
        </authorList>
    </citation>
    <scope>IDENTIFICATION</scope>
    <source>
        <tissue evidence="3">Total insect</tissue>
    </source>
</reference>
<dbReference type="GeneID" id="117647942"/>
<keyword evidence="2" id="KW-1185">Reference proteome</keyword>
<feature type="compositionally biased region" description="Polar residues" evidence="1">
    <location>
        <begin position="566"/>
        <end position="576"/>
    </location>
</feature>
<feature type="region of interest" description="Disordered" evidence="1">
    <location>
        <begin position="554"/>
        <end position="659"/>
    </location>
</feature>
<feature type="region of interest" description="Disordered" evidence="1">
    <location>
        <begin position="332"/>
        <end position="354"/>
    </location>
</feature>